<dbReference type="Proteomes" id="UP001327560">
    <property type="component" value="Chromosome 7"/>
</dbReference>
<reference evidence="4 5" key="1">
    <citation type="submission" date="2023-10" db="EMBL/GenBank/DDBJ databases">
        <title>Chromosome-scale genome assembly provides insights into flower coloration mechanisms of Canna indica.</title>
        <authorList>
            <person name="Li C."/>
        </authorList>
    </citation>
    <scope>NUCLEOTIDE SEQUENCE [LARGE SCALE GENOMIC DNA]</scope>
    <source>
        <tissue evidence="4">Flower</tissue>
    </source>
</reference>
<name>A0AAQ3KY38_9LILI</name>
<sequence length="753" mass="84285">MASSATATFLPPQAASFLRRTPESKTANHPSLSRWNTFLFSGTLLTKSPFFPIPVHAKFVRVRSGSSFSDAVEVAAEKKSPSLVSGGGLLTAPIPCVTLSASSSSHFASARLEAVLDNPLLAILMMGSATAVTMLARCFPVDPKLQVSMLCSLPRALDQIAENIETSFIEELNSSKTDYFTSQYCFRKHVSAPGVSNQMGRNFGIKWNHHICIPRKLYLQRHCLGNRRRHIVKAVATSTQQSVVPTEYDTKLLLGSDLHVKKVQNQPSNDETPEVDHRERLRRMRISKANKGNVPWNKGRKHSPETLQRIKERTRLAMQDPKVKMKLVNLGHAQSKETKIKIGAGVREGWRRRHEKLLLQEGCLFEWQNNIAESARKGHAGEDELQWDSYKTMDKQLKQEWLESIEARKTMSRPKGSRRAPKSPEQRRKISEAISAKWADKEYRARVCSALAKYHGTTVGVERRQKKTSGETHVNSKKKTTKFNSTSQEERSIKKVISKRRRNSTPVYKDPMASHKLEIIKKIREQRAAKEAKEATERAKLLIAEAEKAADALEMAALKSPLAQASLLETRKLIAEATRSIESIEIGTSTAQDLEVNNSLNSSGPLNDIQNSTGVPSTEMFSRKLVNGFHDFDLFPSSETNHKKLDSDMLTLQTAVDGWEPLTATQTTENSVELDLPLHTKSAQKGSETSAYITSQAVINNHSARADIRMSEGKSNVPFMTLSVKSKKKWVCGRLIEVEENKVLEEDSKQEDI</sequence>
<accession>A0AAQ3KY38</accession>
<dbReference type="GO" id="GO:0003677">
    <property type="term" value="F:DNA binding"/>
    <property type="evidence" value="ECO:0007669"/>
    <property type="project" value="InterPro"/>
</dbReference>
<dbReference type="AlphaFoldDB" id="A0AAQ3KY38"/>
<dbReference type="PANTHER" id="PTHR34199:SF2">
    <property type="entry name" value="NUMOD3 MOTIF FAMILY PROTEIN, EXPRESSED"/>
    <property type="match status" value="1"/>
</dbReference>
<feature type="compositionally biased region" description="Basic residues" evidence="2">
    <location>
        <begin position="410"/>
        <end position="421"/>
    </location>
</feature>
<proteinExistence type="predicted"/>
<keyword evidence="5" id="KW-1185">Reference proteome</keyword>
<organism evidence="4 5">
    <name type="scientific">Canna indica</name>
    <name type="common">Indian-shot</name>
    <dbReference type="NCBI Taxonomy" id="4628"/>
    <lineage>
        <taxon>Eukaryota</taxon>
        <taxon>Viridiplantae</taxon>
        <taxon>Streptophyta</taxon>
        <taxon>Embryophyta</taxon>
        <taxon>Tracheophyta</taxon>
        <taxon>Spermatophyta</taxon>
        <taxon>Magnoliopsida</taxon>
        <taxon>Liliopsida</taxon>
        <taxon>Zingiberales</taxon>
        <taxon>Cannaceae</taxon>
        <taxon>Canna</taxon>
    </lineage>
</organism>
<feature type="region of interest" description="Disordered" evidence="2">
    <location>
        <begin position="405"/>
        <end position="429"/>
    </location>
</feature>
<evidence type="ECO:0000313" key="5">
    <source>
        <dbReference type="Proteomes" id="UP001327560"/>
    </source>
</evidence>
<feature type="compositionally biased region" description="Basic residues" evidence="2">
    <location>
        <begin position="494"/>
        <end position="503"/>
    </location>
</feature>
<evidence type="ECO:0000256" key="2">
    <source>
        <dbReference type="SAM" id="MobiDB-lite"/>
    </source>
</evidence>
<keyword evidence="1" id="KW-0175">Coiled coil</keyword>
<feature type="region of interest" description="Disordered" evidence="2">
    <location>
        <begin position="462"/>
        <end position="508"/>
    </location>
</feature>
<evidence type="ECO:0000256" key="1">
    <source>
        <dbReference type="SAM" id="Coils"/>
    </source>
</evidence>
<feature type="domain" description="Nuclease associated modular" evidence="3">
    <location>
        <begin position="285"/>
        <end position="310"/>
    </location>
</feature>
<dbReference type="PANTHER" id="PTHR34199">
    <property type="entry name" value="NUMOD3 MOTIF FAMILY PROTEIN, EXPRESSED"/>
    <property type="match status" value="1"/>
</dbReference>
<dbReference type="EMBL" id="CP136896">
    <property type="protein sequence ID" value="WOL15143.1"/>
    <property type="molecule type" value="Genomic_DNA"/>
</dbReference>
<gene>
    <name evidence="4" type="ORF">Cni_G23924</name>
</gene>
<feature type="coiled-coil region" evidence="1">
    <location>
        <begin position="525"/>
        <end position="556"/>
    </location>
</feature>
<evidence type="ECO:0000259" key="3">
    <source>
        <dbReference type="Pfam" id="PF07460"/>
    </source>
</evidence>
<dbReference type="Pfam" id="PF07460">
    <property type="entry name" value="NUMOD3"/>
    <property type="match status" value="1"/>
</dbReference>
<protein>
    <recommendedName>
        <fullName evidence="3">Nuclease associated modular domain-containing protein</fullName>
    </recommendedName>
</protein>
<dbReference type="InterPro" id="IPR003611">
    <property type="entry name" value="NUMOD3"/>
</dbReference>
<evidence type="ECO:0000313" key="4">
    <source>
        <dbReference type="EMBL" id="WOL15143.1"/>
    </source>
</evidence>